<comment type="caution">
    <text evidence="2">The sequence shown here is derived from an EMBL/GenBank/DDBJ whole genome shotgun (WGS) entry which is preliminary data.</text>
</comment>
<dbReference type="InterPro" id="IPR051678">
    <property type="entry name" value="AGP_Transferase"/>
</dbReference>
<dbReference type="Pfam" id="PF01636">
    <property type="entry name" value="APH"/>
    <property type="match status" value="1"/>
</dbReference>
<dbReference type="AlphaFoldDB" id="A0ABD5XA46"/>
<reference evidence="2 3" key="1">
    <citation type="journal article" date="2014" name="Int. J. Syst. Evol. Microbiol.">
        <title>Complete genome sequence of Corynebacterium casei LMG S-19264T (=DSM 44701T), isolated from a smear-ripened cheese.</title>
        <authorList>
            <consortium name="US DOE Joint Genome Institute (JGI-PGF)"/>
            <person name="Walter F."/>
            <person name="Albersmeier A."/>
            <person name="Kalinowski J."/>
            <person name="Ruckert C."/>
        </authorList>
    </citation>
    <scope>NUCLEOTIDE SEQUENCE [LARGE SCALE GENOMIC DNA]</scope>
    <source>
        <strain evidence="2 3">CGMCC 4.7215</strain>
    </source>
</reference>
<name>A0ABD5XA46_9EURY</name>
<sequence length="318" mass="35203">MSKLADVIQDDSFQKAAKTGLEPVTPAQPTEVRQLGRGNRKVSTLVSYEQQEPVVVQLCEERTWLQTEATLLAHIRKQTAVPVPPVLASGVTDGVAYMVTAHVSGDDLHETFSGFDTGAKQQLARAFGSHLASLHKQFRFDNYGALVVDGNSLQAWQENWTDWFTEYGQNAVERLPSQFDSIRQALLALFDSYSSEEPPTARLYPWDFRPGNALVDDGRLTAILDWEAPIAAAPALSAAKVEYLVADWYVDTPKPLRQAFIEGYEQVRSYPAIEDIHRVAAIADSAVDSNGTVTNPKYPELAVEESVAFHRNALQDLL</sequence>
<evidence type="ECO:0000313" key="2">
    <source>
        <dbReference type="EMBL" id="MFC7126696.1"/>
    </source>
</evidence>
<proteinExistence type="predicted"/>
<dbReference type="Proteomes" id="UP001596414">
    <property type="component" value="Unassembled WGS sequence"/>
</dbReference>
<protein>
    <submittedName>
        <fullName evidence="2">Phosphotransferase family protein</fullName>
    </submittedName>
</protein>
<dbReference type="PANTHER" id="PTHR21310">
    <property type="entry name" value="AMINOGLYCOSIDE PHOSPHOTRANSFERASE-RELATED-RELATED"/>
    <property type="match status" value="1"/>
</dbReference>
<dbReference type="InterPro" id="IPR011009">
    <property type="entry name" value="Kinase-like_dom_sf"/>
</dbReference>
<organism evidence="2 3">
    <name type="scientific">Halovenus rubra</name>
    <dbReference type="NCBI Taxonomy" id="869890"/>
    <lineage>
        <taxon>Archaea</taxon>
        <taxon>Methanobacteriati</taxon>
        <taxon>Methanobacteriota</taxon>
        <taxon>Stenosarchaea group</taxon>
        <taxon>Halobacteria</taxon>
        <taxon>Halobacteriales</taxon>
        <taxon>Haloarculaceae</taxon>
        <taxon>Halovenus</taxon>
    </lineage>
</organism>
<feature type="domain" description="Aminoglycoside phosphotransferase" evidence="1">
    <location>
        <begin position="33"/>
        <end position="268"/>
    </location>
</feature>
<dbReference type="EMBL" id="JBHSZQ010000047">
    <property type="protein sequence ID" value="MFC7126696.1"/>
    <property type="molecule type" value="Genomic_DNA"/>
</dbReference>
<evidence type="ECO:0000259" key="1">
    <source>
        <dbReference type="Pfam" id="PF01636"/>
    </source>
</evidence>
<dbReference type="Gene3D" id="3.90.1200.10">
    <property type="match status" value="1"/>
</dbReference>
<evidence type="ECO:0000313" key="3">
    <source>
        <dbReference type="Proteomes" id="UP001596414"/>
    </source>
</evidence>
<dbReference type="PANTHER" id="PTHR21310:SF15">
    <property type="entry name" value="AMINOGLYCOSIDE PHOSPHOTRANSFERASE DOMAIN-CONTAINING PROTEIN"/>
    <property type="match status" value="1"/>
</dbReference>
<gene>
    <name evidence="2" type="ORF">ACFQJ7_11785</name>
</gene>
<dbReference type="SUPFAM" id="SSF56112">
    <property type="entry name" value="Protein kinase-like (PK-like)"/>
    <property type="match status" value="1"/>
</dbReference>
<accession>A0ABD5XA46</accession>
<dbReference type="RefSeq" id="WP_267637494.1">
    <property type="nucleotide sequence ID" value="NZ_JAODIY010000009.1"/>
</dbReference>
<dbReference type="InterPro" id="IPR002575">
    <property type="entry name" value="Aminoglycoside_PTrfase"/>
</dbReference>